<protein>
    <submittedName>
        <fullName evidence="1">DUF3575 domain-containing protein</fullName>
    </submittedName>
</protein>
<sequence>MPFSNVRYLTGQEMVSRDTVSVKLYFQQGYDTLSSSFRDNGIRFDSLLHHTRLFNKESEHRLRQVCIVSGASPEGGTEINRYLSDRRGIAARAYLKEKLALDTCFFKMESRGVDWIGLAGQIAMSDMPHRTEALDILYNTPEWVIRDGAIVDSRKKRLQRLYGGRVWRYMEKFFFPELRRTKILFVYEPCSVGILKPGMAIPIYRSLFNDSTGSISTPLSIPLQPVEPIGGRSIYIGLKTNLLYCVALVPNLGMEFYLGKGWSAGGSWMYAWWKNDQRHHYWRIYGGELFFRKYFGSRANQKPLTGHHLGIYSQGFTYDFETGSRGYIGGIPGGTLWDKMNYTVGVEYGYSLSIGRRLNLDFVIGAGYWGGEFQKYYPENKYYVWKETGRRHWFGPTKAEVSLVWLVGKGYFNEKGGRK</sequence>
<dbReference type="Pfam" id="PF12099">
    <property type="entry name" value="DUF3575"/>
    <property type="match status" value="1"/>
</dbReference>
<dbReference type="RefSeq" id="WP_048699009.1">
    <property type="nucleotide sequence ID" value="NZ_CP192717.1"/>
</dbReference>
<comment type="caution">
    <text evidence="1">The sequence shown here is derived from an EMBL/GenBank/DDBJ whole genome shotgun (WGS) entry which is preliminary data.</text>
</comment>
<evidence type="ECO:0000313" key="2">
    <source>
        <dbReference type="Proteomes" id="UP001185704"/>
    </source>
</evidence>
<dbReference type="EMBL" id="JAWLJK010000001">
    <property type="protein sequence ID" value="MDV6162616.1"/>
    <property type="molecule type" value="Genomic_DNA"/>
</dbReference>
<accession>A0ABU4A2K7</accession>
<gene>
    <name evidence="1" type="ORF">R3O81_00770</name>
</gene>
<evidence type="ECO:0000313" key="1">
    <source>
        <dbReference type="EMBL" id="MDV6162616.1"/>
    </source>
</evidence>
<dbReference type="InterPro" id="IPR021958">
    <property type="entry name" value="DUF3575"/>
</dbReference>
<dbReference type="Proteomes" id="UP001185704">
    <property type="component" value="Unassembled WGS sequence"/>
</dbReference>
<organism evidence="1 2">
    <name type="scientific">Bacteroides hominis</name>
    <dbReference type="NCBI Taxonomy" id="2763023"/>
    <lineage>
        <taxon>Bacteria</taxon>
        <taxon>Pseudomonadati</taxon>
        <taxon>Bacteroidota</taxon>
        <taxon>Bacteroidia</taxon>
        <taxon>Bacteroidales</taxon>
        <taxon>Bacteroidaceae</taxon>
        <taxon>Bacteroides</taxon>
    </lineage>
</organism>
<keyword evidence="2" id="KW-1185">Reference proteome</keyword>
<name>A0ABU4A2K7_9BACE</name>
<proteinExistence type="predicted"/>
<reference evidence="1" key="1">
    <citation type="submission" date="2023-09" db="EMBL/GenBank/DDBJ databases">
        <title>Upregulation of the cfiA carbapenemase gene in a Bacteroides hominis strain by the novel integrative and conjugative element Tn7563.</title>
        <authorList>
            <person name="Stubhaug T."/>
            <person name="Zecic N."/>
            <person name="Skaare D."/>
        </authorList>
    </citation>
    <scope>NUCLEOTIDE SEQUENCE [LARGE SCALE GENOMIC DNA]</scope>
    <source>
        <strain evidence="1">Tbg-245</strain>
    </source>
</reference>